<dbReference type="Proteomes" id="UP001566132">
    <property type="component" value="Unassembled WGS sequence"/>
</dbReference>
<protein>
    <recommendedName>
        <fullName evidence="12">G-protein coupled receptors family 2 profile 2 domain-containing protein</fullName>
    </recommendedName>
</protein>
<dbReference type="Gene3D" id="1.20.1070.10">
    <property type="entry name" value="Rhodopsin 7-helix transmembrane proteins"/>
    <property type="match status" value="1"/>
</dbReference>
<comment type="similarity">
    <text evidence="2">Belongs to the G-protein coupled receptor 2 family. Mth subfamily.</text>
</comment>
<evidence type="ECO:0000256" key="9">
    <source>
        <dbReference type="ARBA" id="ARBA00023224"/>
    </source>
</evidence>
<dbReference type="GO" id="GO:0012505">
    <property type="term" value="C:endomembrane system"/>
    <property type="evidence" value="ECO:0007669"/>
    <property type="project" value="UniProtKB-SubCell"/>
</dbReference>
<dbReference type="CDD" id="cd15039">
    <property type="entry name" value="7tmB3_Methuselah-like"/>
    <property type="match status" value="1"/>
</dbReference>
<evidence type="ECO:0000256" key="10">
    <source>
        <dbReference type="SAM" id="Phobius"/>
    </source>
</evidence>
<sequence length="626" mass="73180">MIIKALLLYSVFNCFIQQSVQNFVKCCQKDFQVIQLENTTFQCSNTTHTRLQIQSKQYDTISNNTLENIQCVDIFQDAFHIFQLDGRTLTSNQLLDRDVFTKCCPLNHWYHKSTRSCSKQNHEEITTQFIKIGLPHCKLIIDHTFSNLSDAVKWTQELDLGTFCLDSEVAGQYVVRKCQENLNVCQSKTCVKKCCPDGQSFVGGGICRDTYHHGLRMDSPMYSRNFENISDDYELIYGTKCEQVSIDYKKKYNVDENGEIHVYHIHDKKYITEPYYEFRSYCLEYAVKKELNVSGYHIFWCKTSRLDDKFAFTLWAKIFSCICLVFTILIYFYLDEFKSTFGKILISYCIAMIGLLVSLTVAHLRLQWYLAGTTECKFRGYLLIFFVISNFTWVNVMSLDIWWTFGTPKRTIGSDQRRKDLKKFLLYMLYGWGVPFLHTLSILFFDFYKILPESIQPHVGIHKCFIEFSNQAHEVFLLVPQLFFQIINTVMFIKTIIYCIKVKNEIRRMNDSARSGRYNADKGRLLLVIKLAVIMGIIWIGEVTSAFFDMSSYSTFTKYLEVVLDTFTCLQGFFIFLIFICKKRIHKKIKKKLGFGERRISGTLSDTQSSLVNAQSLSNKRQMCNN</sequence>
<dbReference type="InterPro" id="IPR023311">
    <property type="entry name" value="Methusela_ecto_dom_2"/>
</dbReference>
<feature type="domain" description="G-protein coupled receptors family 2 profile 2" evidence="12">
    <location>
        <begin position="309"/>
        <end position="583"/>
    </location>
</feature>
<feature type="transmembrane region" description="Helical" evidence="10">
    <location>
        <begin position="424"/>
        <end position="445"/>
    </location>
</feature>
<dbReference type="SUPFAM" id="SSF63877">
    <property type="entry name" value="Methuselah ectodomain"/>
    <property type="match status" value="1"/>
</dbReference>
<dbReference type="PROSITE" id="PS50261">
    <property type="entry name" value="G_PROTEIN_RECEP_F2_4"/>
    <property type="match status" value="1"/>
</dbReference>
<dbReference type="SUPFAM" id="SSF81321">
    <property type="entry name" value="Family A G protein-coupled receptor-like"/>
    <property type="match status" value="1"/>
</dbReference>
<feature type="transmembrane region" description="Helical" evidence="10">
    <location>
        <begin position="482"/>
        <end position="502"/>
    </location>
</feature>
<feature type="transmembrane region" description="Helical" evidence="10">
    <location>
        <begin position="314"/>
        <end position="333"/>
    </location>
</feature>
<reference evidence="13 14" key="1">
    <citation type="submission" date="2024-05" db="EMBL/GenBank/DDBJ databases">
        <title>Genetic variation in Jamaican populations of the coffee berry borer (Hypothenemus hampei).</title>
        <authorList>
            <person name="Errbii M."/>
            <person name="Myrie A."/>
        </authorList>
    </citation>
    <scope>NUCLEOTIDE SEQUENCE [LARGE SCALE GENOMIC DNA]</scope>
    <source>
        <strain evidence="13">JA-Hopewell-2020-01-JO</strain>
        <tissue evidence="13">Whole body</tissue>
    </source>
</reference>
<keyword evidence="9" id="KW-0807">Transducer</keyword>
<dbReference type="GO" id="GO:0004930">
    <property type="term" value="F:G protein-coupled receptor activity"/>
    <property type="evidence" value="ECO:0007669"/>
    <property type="project" value="UniProtKB-KW"/>
</dbReference>
<dbReference type="InterPro" id="IPR051384">
    <property type="entry name" value="Mth_GPCR"/>
</dbReference>
<evidence type="ECO:0000313" key="14">
    <source>
        <dbReference type="Proteomes" id="UP001566132"/>
    </source>
</evidence>
<evidence type="ECO:0000256" key="1">
    <source>
        <dbReference type="ARBA" id="ARBA00004127"/>
    </source>
</evidence>
<feature type="transmembrane region" description="Helical" evidence="10">
    <location>
        <begin position="523"/>
        <end position="542"/>
    </location>
</feature>
<keyword evidence="4 11" id="KW-0732">Signal</keyword>
<dbReference type="InterPro" id="IPR017981">
    <property type="entry name" value="GPCR_2-like_7TM"/>
</dbReference>
<evidence type="ECO:0000256" key="4">
    <source>
        <dbReference type="ARBA" id="ARBA00022729"/>
    </source>
</evidence>
<evidence type="ECO:0000256" key="7">
    <source>
        <dbReference type="ARBA" id="ARBA00023136"/>
    </source>
</evidence>
<evidence type="ECO:0000256" key="6">
    <source>
        <dbReference type="ARBA" id="ARBA00023040"/>
    </source>
</evidence>
<comment type="caution">
    <text evidence="13">The sequence shown here is derived from an EMBL/GenBank/DDBJ whole genome shotgun (WGS) entry which is preliminary data.</text>
</comment>
<keyword evidence="5 10" id="KW-1133">Transmembrane helix</keyword>
<feature type="transmembrane region" description="Helical" evidence="10">
    <location>
        <begin position="378"/>
        <end position="403"/>
    </location>
</feature>
<proteinExistence type="inferred from homology"/>
<feature type="transmembrane region" description="Helical" evidence="10">
    <location>
        <begin position="345"/>
        <end position="366"/>
    </location>
</feature>
<evidence type="ECO:0000313" key="13">
    <source>
        <dbReference type="EMBL" id="KAL1490637.1"/>
    </source>
</evidence>
<keyword evidence="3 10" id="KW-0812">Transmembrane</keyword>
<evidence type="ECO:0000256" key="2">
    <source>
        <dbReference type="ARBA" id="ARBA00008979"/>
    </source>
</evidence>
<dbReference type="AlphaFoldDB" id="A0ABD1E9K2"/>
<evidence type="ECO:0000256" key="5">
    <source>
        <dbReference type="ARBA" id="ARBA00022989"/>
    </source>
</evidence>
<keyword evidence="8" id="KW-0675">Receptor</keyword>
<keyword evidence="14" id="KW-1185">Reference proteome</keyword>
<comment type="subcellular location">
    <subcellularLocation>
        <location evidence="1">Endomembrane system</location>
        <topology evidence="1">Multi-pass membrane protein</topology>
    </subcellularLocation>
</comment>
<dbReference type="Gene3D" id="2.170.180.11">
    <property type="entry name" value="Methuselah ectodomain, domain 2"/>
    <property type="match status" value="1"/>
</dbReference>
<feature type="signal peptide" evidence="11">
    <location>
        <begin position="1"/>
        <end position="21"/>
    </location>
</feature>
<evidence type="ECO:0000256" key="11">
    <source>
        <dbReference type="SAM" id="SignalP"/>
    </source>
</evidence>
<feature type="chain" id="PRO_5044749916" description="G-protein coupled receptors family 2 profile 2 domain-containing protein" evidence="11">
    <location>
        <begin position="22"/>
        <end position="626"/>
    </location>
</feature>
<keyword evidence="6" id="KW-0297">G-protein coupled receptor</keyword>
<feature type="transmembrane region" description="Helical" evidence="10">
    <location>
        <begin position="562"/>
        <end position="581"/>
    </location>
</feature>
<dbReference type="Pfam" id="PF00002">
    <property type="entry name" value="7tm_2"/>
    <property type="match status" value="1"/>
</dbReference>
<dbReference type="EMBL" id="JBDJPC010000010">
    <property type="protein sequence ID" value="KAL1490637.1"/>
    <property type="molecule type" value="Genomic_DNA"/>
</dbReference>
<name>A0ABD1E9K2_HYPHA</name>
<gene>
    <name evidence="13" type="ORF">ABEB36_013298</name>
</gene>
<dbReference type="InterPro" id="IPR036272">
    <property type="entry name" value="Methuselah_N_sf"/>
</dbReference>
<evidence type="ECO:0000259" key="12">
    <source>
        <dbReference type="PROSITE" id="PS50261"/>
    </source>
</evidence>
<dbReference type="PANTHER" id="PTHR47154">
    <property type="entry name" value="G-PROTEIN COUPLED RECEPTOR MTH-RELATED"/>
    <property type="match status" value="1"/>
</dbReference>
<dbReference type="InterPro" id="IPR000832">
    <property type="entry name" value="GPCR_2_secretin-like"/>
</dbReference>
<organism evidence="13 14">
    <name type="scientific">Hypothenemus hampei</name>
    <name type="common">Coffee berry borer</name>
    <dbReference type="NCBI Taxonomy" id="57062"/>
    <lineage>
        <taxon>Eukaryota</taxon>
        <taxon>Metazoa</taxon>
        <taxon>Ecdysozoa</taxon>
        <taxon>Arthropoda</taxon>
        <taxon>Hexapoda</taxon>
        <taxon>Insecta</taxon>
        <taxon>Pterygota</taxon>
        <taxon>Neoptera</taxon>
        <taxon>Endopterygota</taxon>
        <taxon>Coleoptera</taxon>
        <taxon>Polyphaga</taxon>
        <taxon>Cucujiformia</taxon>
        <taxon>Curculionidae</taxon>
        <taxon>Scolytinae</taxon>
        <taxon>Hypothenemus</taxon>
    </lineage>
</organism>
<evidence type="ECO:0000256" key="3">
    <source>
        <dbReference type="ARBA" id="ARBA00022692"/>
    </source>
</evidence>
<evidence type="ECO:0000256" key="8">
    <source>
        <dbReference type="ARBA" id="ARBA00023170"/>
    </source>
</evidence>
<dbReference type="PANTHER" id="PTHR47154:SF2">
    <property type="entry name" value="G-PROTEIN COUPLED RECEPTOR MTH-RELATED"/>
    <property type="match status" value="1"/>
</dbReference>
<keyword evidence="7 10" id="KW-0472">Membrane</keyword>
<accession>A0ABD1E9K2</accession>